<comment type="caution">
    <text evidence="2">The sequence shown here is derived from an EMBL/GenBank/DDBJ whole genome shotgun (WGS) entry which is preliminary data.</text>
</comment>
<dbReference type="Gene3D" id="3.40.50.150">
    <property type="entry name" value="Vaccinia Virus protein VP39"/>
    <property type="match status" value="1"/>
</dbReference>
<evidence type="ECO:0000313" key="2">
    <source>
        <dbReference type="EMBL" id="KAF7128769.1"/>
    </source>
</evidence>
<reference evidence="2" key="1">
    <citation type="submission" date="2020-06" db="EMBL/GenBank/DDBJ databases">
        <title>Draft genome sequences of strains closely related to Aspergillus parafelis and Aspergillus hiratsukae.</title>
        <authorList>
            <person name="Dos Santos R.A.C."/>
            <person name="Rivero-Menendez O."/>
            <person name="Steenwyk J.L."/>
            <person name="Mead M.E."/>
            <person name="Goldman G.H."/>
            <person name="Alastruey-Izquierdo A."/>
            <person name="Rokas A."/>
        </authorList>
    </citation>
    <scope>NUCLEOTIDE SEQUENCE</scope>
    <source>
        <strain evidence="2">CNM-CM5793</strain>
        <strain evidence="3">CNM-CM6106</strain>
    </source>
</reference>
<dbReference type="InterPro" id="IPR029063">
    <property type="entry name" value="SAM-dependent_MTases_sf"/>
</dbReference>
<sequence>MEQDPDQYDSAIDVDSDDDESAASLDDAFREREYRYGRGYPVMYQSPYPWPIDKVYGIDIVCMQEEWVPPNCEFYVEDIMRLAWKNDYKNINFIHVGEIGGDPKLLQAILDGAFTCCAPDGMIELWDCTLHLQDPQGISGLHGYVYKLREAYQRDGRDVDLAYAYPEELEMHGFVHVVQHVYSIPLHRAHPDSIQGDIVENWSAGLEASALELMHTHLGMNINEILLECVAARAALREGIHGHLRIHVVHGRKPKLHGR</sequence>
<evidence type="ECO:0000256" key="1">
    <source>
        <dbReference type="SAM" id="MobiDB-lite"/>
    </source>
</evidence>
<feature type="compositionally biased region" description="Acidic residues" evidence="1">
    <location>
        <begin position="1"/>
        <end position="21"/>
    </location>
</feature>
<protein>
    <submittedName>
        <fullName evidence="2">Uncharacterized protein</fullName>
    </submittedName>
</protein>
<accession>A0A8H6PEB0</accession>
<proteinExistence type="predicted"/>
<dbReference type="Proteomes" id="UP000662466">
    <property type="component" value="Unassembled WGS sequence"/>
</dbReference>
<dbReference type="Proteomes" id="UP000630445">
    <property type="component" value="Unassembled WGS sequence"/>
</dbReference>
<feature type="region of interest" description="Disordered" evidence="1">
    <location>
        <begin position="1"/>
        <end position="23"/>
    </location>
</feature>
<dbReference type="EMBL" id="JACBAF010001579">
    <property type="protein sequence ID" value="KAF7174366.1"/>
    <property type="molecule type" value="Genomic_DNA"/>
</dbReference>
<gene>
    <name evidence="2" type="ORF">CNMCM5793_003678</name>
    <name evidence="3" type="ORF">CNMCM6106_008622</name>
</gene>
<keyword evidence="4" id="KW-1185">Reference proteome</keyword>
<evidence type="ECO:0000313" key="4">
    <source>
        <dbReference type="Proteomes" id="UP000630445"/>
    </source>
</evidence>
<evidence type="ECO:0000313" key="3">
    <source>
        <dbReference type="EMBL" id="KAF7174366.1"/>
    </source>
</evidence>
<dbReference type="EMBL" id="JACBAD010001900">
    <property type="protein sequence ID" value="KAF7128769.1"/>
    <property type="molecule type" value="Genomic_DNA"/>
</dbReference>
<name>A0A8H6PEB0_9EURO</name>
<dbReference type="OrthoDB" id="2013972at2759"/>
<dbReference type="SUPFAM" id="SSF53335">
    <property type="entry name" value="S-adenosyl-L-methionine-dependent methyltransferases"/>
    <property type="match status" value="1"/>
</dbReference>
<dbReference type="AlphaFoldDB" id="A0A8H6PEB0"/>
<organism evidence="2 4">
    <name type="scientific">Aspergillus hiratsukae</name>
    <dbReference type="NCBI Taxonomy" id="1194566"/>
    <lineage>
        <taxon>Eukaryota</taxon>
        <taxon>Fungi</taxon>
        <taxon>Dikarya</taxon>
        <taxon>Ascomycota</taxon>
        <taxon>Pezizomycotina</taxon>
        <taxon>Eurotiomycetes</taxon>
        <taxon>Eurotiomycetidae</taxon>
        <taxon>Eurotiales</taxon>
        <taxon>Aspergillaceae</taxon>
        <taxon>Aspergillus</taxon>
        <taxon>Aspergillus subgen. Fumigati</taxon>
    </lineage>
</organism>